<proteinExistence type="predicted"/>
<name>A0ABS9YL46_9ACTN</name>
<keyword evidence="3" id="KW-1185">Reference proteome</keyword>
<evidence type="ECO:0000313" key="3">
    <source>
        <dbReference type="Proteomes" id="UP001165269"/>
    </source>
</evidence>
<protein>
    <submittedName>
        <fullName evidence="2">Uncharacterized protein</fullName>
    </submittedName>
</protein>
<dbReference type="Proteomes" id="UP001165269">
    <property type="component" value="Unassembled WGS sequence"/>
</dbReference>
<organism evidence="2 3">
    <name type="scientific">Streptomyces cylindrosporus</name>
    <dbReference type="NCBI Taxonomy" id="2927583"/>
    <lineage>
        <taxon>Bacteria</taxon>
        <taxon>Bacillati</taxon>
        <taxon>Actinomycetota</taxon>
        <taxon>Actinomycetes</taxon>
        <taxon>Kitasatosporales</taxon>
        <taxon>Streptomycetaceae</taxon>
        <taxon>Streptomyces</taxon>
    </lineage>
</organism>
<gene>
    <name evidence="2" type="ORF">MQP27_43670</name>
</gene>
<dbReference type="RefSeq" id="WP_242776161.1">
    <property type="nucleotide sequence ID" value="NZ_JALDAY010000017.1"/>
</dbReference>
<feature type="region of interest" description="Disordered" evidence="1">
    <location>
        <begin position="27"/>
        <end position="61"/>
    </location>
</feature>
<reference evidence="2" key="1">
    <citation type="submission" date="2022-03" db="EMBL/GenBank/DDBJ databases">
        <title>Streptomyces 7R015 and 7R016 isolated from Barleria lupulina in Thailand.</title>
        <authorList>
            <person name="Kanchanasin P."/>
            <person name="Phongsopitanun W."/>
            <person name="Tanasupawat S."/>
        </authorList>
    </citation>
    <scope>NUCLEOTIDE SEQUENCE</scope>
    <source>
        <strain evidence="2">7R015</strain>
    </source>
</reference>
<evidence type="ECO:0000313" key="2">
    <source>
        <dbReference type="EMBL" id="MCI3277987.1"/>
    </source>
</evidence>
<comment type="caution">
    <text evidence="2">The sequence shown here is derived from an EMBL/GenBank/DDBJ whole genome shotgun (WGS) entry which is preliminary data.</text>
</comment>
<sequence>MSTRQVPDFTVRLAARFRDPSLREIAPALGRRNRHRTEKARTAPAESRRGIARRAPRTRLA</sequence>
<feature type="compositionally biased region" description="Basic residues" evidence="1">
    <location>
        <begin position="50"/>
        <end position="61"/>
    </location>
</feature>
<accession>A0ABS9YL46</accession>
<evidence type="ECO:0000256" key="1">
    <source>
        <dbReference type="SAM" id="MobiDB-lite"/>
    </source>
</evidence>
<dbReference type="EMBL" id="JALDAY010000017">
    <property type="protein sequence ID" value="MCI3277987.1"/>
    <property type="molecule type" value="Genomic_DNA"/>
</dbReference>